<dbReference type="GO" id="GO:0043604">
    <property type="term" value="P:amide biosynthetic process"/>
    <property type="evidence" value="ECO:0007669"/>
    <property type="project" value="TreeGrafter"/>
</dbReference>
<dbReference type="AlphaFoldDB" id="A0A075I0A3"/>
<dbReference type="PANTHER" id="PTHR43097:SF5">
    <property type="entry name" value="GLUTAMATE--TRNA LIGASE"/>
    <property type="match status" value="1"/>
</dbReference>
<organism evidence="2">
    <name type="scientific">uncultured marine thaumarchaeote SAT1000_07_E02</name>
    <dbReference type="NCBI Taxonomy" id="1456363"/>
    <lineage>
        <taxon>Archaea</taxon>
        <taxon>Nitrososphaerota</taxon>
        <taxon>environmental samples</taxon>
    </lineage>
</organism>
<dbReference type="GO" id="GO:0006412">
    <property type="term" value="P:translation"/>
    <property type="evidence" value="ECO:0007669"/>
    <property type="project" value="UniProtKB-KW"/>
</dbReference>
<accession>A0A075I0A3</accession>
<keyword evidence="2" id="KW-0436">Ligase</keyword>
<dbReference type="InterPro" id="IPR050132">
    <property type="entry name" value="Gln/Glu-tRNA_Ligase"/>
</dbReference>
<keyword evidence="2" id="KW-0030">Aminoacyl-tRNA synthetase</keyword>
<name>A0A075I0A3_9ARCH</name>
<evidence type="ECO:0000256" key="1">
    <source>
        <dbReference type="ARBA" id="ARBA00022917"/>
    </source>
</evidence>
<dbReference type="GO" id="GO:0004818">
    <property type="term" value="F:glutamate-tRNA ligase activity"/>
    <property type="evidence" value="ECO:0007669"/>
    <property type="project" value="UniProtKB-EC"/>
</dbReference>
<dbReference type="EMBL" id="KF901202">
    <property type="protein sequence ID" value="AIF22021.1"/>
    <property type="molecule type" value="Genomic_DNA"/>
</dbReference>
<evidence type="ECO:0000313" key="2">
    <source>
        <dbReference type="EMBL" id="AIF22021.1"/>
    </source>
</evidence>
<dbReference type="PANTHER" id="PTHR43097">
    <property type="entry name" value="GLUTAMINE-TRNA LIGASE"/>
    <property type="match status" value="1"/>
</dbReference>
<dbReference type="GO" id="GO:0005829">
    <property type="term" value="C:cytosol"/>
    <property type="evidence" value="ECO:0007669"/>
    <property type="project" value="TreeGrafter"/>
</dbReference>
<sequence length="83" mass="9628">MTSCKCSNGDVKQNKDGWEKMFNKYKPGEAIVRFRGDMESKNTVMRDPVLFRINDARHPRLVKNTESGQVMILQLLLKIIQMV</sequence>
<keyword evidence="1" id="KW-0648">Protein biosynthesis</keyword>
<gene>
    <name evidence="2" type="primary">gltX</name>
</gene>
<dbReference type="Gene3D" id="3.90.800.10">
    <property type="entry name" value="Glutamyl-tRNA Synthetase, Domain 3"/>
    <property type="match status" value="1"/>
</dbReference>
<proteinExistence type="predicted"/>
<protein>
    <submittedName>
        <fullName evidence="2">Glutamyl-tRNA synthetase (GltX)</fullName>
        <ecNumber evidence="2">6.1.1.17</ecNumber>
    </submittedName>
</protein>
<reference evidence="2" key="1">
    <citation type="journal article" date="2014" name="Genome Biol. Evol.">
        <title>Pangenome evidence for extensive interdomain horizontal transfer affecting lineage core and shell genes in uncultured planktonic thaumarchaeota and euryarchaeota.</title>
        <authorList>
            <person name="Deschamps P."/>
            <person name="Zivanovic Y."/>
            <person name="Moreira D."/>
            <person name="Rodriguez-Valera F."/>
            <person name="Lopez-Garcia P."/>
        </authorList>
    </citation>
    <scope>NUCLEOTIDE SEQUENCE</scope>
</reference>
<dbReference type="EC" id="6.1.1.17" evidence="2"/>